<evidence type="ECO:0000313" key="8">
    <source>
        <dbReference type="WBParaSite" id="ACRNAN_scaffold79.g25091.t1"/>
    </source>
</evidence>
<protein>
    <submittedName>
        <fullName evidence="8">U3 small nucleolar RNA-associated protein 13 C-terminal domain-containing protein</fullName>
    </submittedName>
</protein>
<organism evidence="7 8">
    <name type="scientific">Acrobeloides nanus</name>
    <dbReference type="NCBI Taxonomy" id="290746"/>
    <lineage>
        <taxon>Eukaryota</taxon>
        <taxon>Metazoa</taxon>
        <taxon>Ecdysozoa</taxon>
        <taxon>Nematoda</taxon>
        <taxon>Chromadorea</taxon>
        <taxon>Rhabditida</taxon>
        <taxon>Tylenchina</taxon>
        <taxon>Cephalobomorpha</taxon>
        <taxon>Cephaloboidea</taxon>
        <taxon>Cephalobidae</taxon>
        <taxon>Acrobeloides</taxon>
    </lineage>
</organism>
<keyword evidence="3" id="KW-0677">Repeat</keyword>
<dbReference type="PROSITE" id="PS50082">
    <property type="entry name" value="WD_REPEATS_2"/>
    <property type="match status" value="6"/>
</dbReference>
<feature type="repeat" description="WD" evidence="5">
    <location>
        <begin position="100"/>
        <end position="141"/>
    </location>
</feature>
<evidence type="ECO:0000256" key="3">
    <source>
        <dbReference type="ARBA" id="ARBA00022737"/>
    </source>
</evidence>
<dbReference type="GO" id="GO:0034511">
    <property type="term" value="F:U3 snoRNA binding"/>
    <property type="evidence" value="ECO:0007669"/>
    <property type="project" value="TreeGrafter"/>
</dbReference>
<dbReference type="InterPro" id="IPR019775">
    <property type="entry name" value="WD40_repeat_CS"/>
</dbReference>
<dbReference type="PANTHER" id="PTHR19854:SF15">
    <property type="entry name" value="TRANSDUCIN BETA-LIKE PROTEIN 3"/>
    <property type="match status" value="1"/>
</dbReference>
<dbReference type="GO" id="GO:0032040">
    <property type="term" value="C:small-subunit processome"/>
    <property type="evidence" value="ECO:0007669"/>
    <property type="project" value="InterPro"/>
</dbReference>
<dbReference type="InterPro" id="IPR036322">
    <property type="entry name" value="WD40_repeat_dom_sf"/>
</dbReference>
<keyword evidence="7" id="KW-1185">Reference proteome</keyword>
<feature type="repeat" description="WD" evidence="5">
    <location>
        <begin position="558"/>
        <end position="599"/>
    </location>
</feature>
<evidence type="ECO:0000259" key="6">
    <source>
        <dbReference type="Pfam" id="PF08625"/>
    </source>
</evidence>
<dbReference type="PROSITE" id="PS00678">
    <property type="entry name" value="WD_REPEATS_1"/>
    <property type="match status" value="1"/>
</dbReference>
<dbReference type="AlphaFoldDB" id="A0A914EGC2"/>
<evidence type="ECO:0000256" key="4">
    <source>
        <dbReference type="ARBA" id="ARBA00023242"/>
    </source>
</evidence>
<feature type="repeat" description="WD" evidence="5">
    <location>
        <begin position="415"/>
        <end position="451"/>
    </location>
</feature>
<dbReference type="Pfam" id="PF08625">
    <property type="entry name" value="Utp13"/>
    <property type="match status" value="1"/>
</dbReference>
<dbReference type="InterPro" id="IPR015943">
    <property type="entry name" value="WD40/YVTN_repeat-like_dom_sf"/>
</dbReference>
<evidence type="ECO:0000256" key="1">
    <source>
        <dbReference type="ARBA" id="ARBA00004604"/>
    </source>
</evidence>
<accession>A0A914EGC2</accession>
<dbReference type="InterPro" id="IPR020472">
    <property type="entry name" value="WD40_PAC1"/>
</dbReference>
<evidence type="ECO:0000313" key="7">
    <source>
        <dbReference type="Proteomes" id="UP000887540"/>
    </source>
</evidence>
<keyword evidence="2 5" id="KW-0853">WD repeat</keyword>
<feature type="repeat" description="WD" evidence="5">
    <location>
        <begin position="353"/>
        <end position="395"/>
    </location>
</feature>
<dbReference type="Proteomes" id="UP000887540">
    <property type="component" value="Unplaced"/>
</dbReference>
<dbReference type="PROSITE" id="PS50294">
    <property type="entry name" value="WD_REPEATS_REGION"/>
    <property type="match status" value="4"/>
</dbReference>
<dbReference type="GO" id="GO:0030686">
    <property type="term" value="C:90S preribosome"/>
    <property type="evidence" value="ECO:0007669"/>
    <property type="project" value="TreeGrafter"/>
</dbReference>
<feature type="repeat" description="WD" evidence="5">
    <location>
        <begin position="470"/>
        <end position="504"/>
    </location>
</feature>
<dbReference type="PRINTS" id="PR00320">
    <property type="entry name" value="GPROTEINBRPT"/>
</dbReference>
<comment type="subcellular location">
    <subcellularLocation>
        <location evidence="1">Nucleus</location>
        <location evidence="1">Nucleolus</location>
    </subcellularLocation>
</comment>
<evidence type="ECO:0000256" key="5">
    <source>
        <dbReference type="PROSITE-ProRule" id="PRU00221"/>
    </source>
</evidence>
<dbReference type="CDD" id="cd00200">
    <property type="entry name" value="WD40"/>
    <property type="match status" value="1"/>
</dbReference>
<dbReference type="GO" id="GO:0000480">
    <property type="term" value="P:endonucleolytic cleavage in 5'-ETS of tricistronic rRNA transcript (SSU-rRNA, 5.8S rRNA, LSU-rRNA)"/>
    <property type="evidence" value="ECO:0007669"/>
    <property type="project" value="TreeGrafter"/>
</dbReference>
<dbReference type="GO" id="GO:0000472">
    <property type="term" value="P:endonucleolytic cleavage to generate mature 5'-end of SSU-rRNA from (SSU-rRNA, 5.8S rRNA, LSU-rRNA)"/>
    <property type="evidence" value="ECO:0007669"/>
    <property type="project" value="TreeGrafter"/>
</dbReference>
<dbReference type="InterPro" id="IPR013934">
    <property type="entry name" value="Utp13_C"/>
</dbReference>
<evidence type="ECO:0000256" key="2">
    <source>
        <dbReference type="ARBA" id="ARBA00022574"/>
    </source>
</evidence>
<dbReference type="SMART" id="SM00320">
    <property type="entry name" value="WD40"/>
    <property type="match status" value="11"/>
</dbReference>
<dbReference type="PANTHER" id="PTHR19854">
    <property type="entry name" value="TRANSDUCIN BETA-LIKE 3"/>
    <property type="match status" value="1"/>
</dbReference>
<dbReference type="InterPro" id="IPR001680">
    <property type="entry name" value="WD40_rpt"/>
</dbReference>
<dbReference type="Gene3D" id="2.130.10.10">
    <property type="entry name" value="YVTN repeat-like/Quinoprotein amine dehydrogenase"/>
    <property type="match status" value="4"/>
</dbReference>
<keyword evidence="4" id="KW-0539">Nucleus</keyword>
<sequence length="792" mass="89020">MSEIFELRKSRVVEVFYTGGDVLLDSKSETLFTACSNFVKVLNVQNGDLKYTIGEAEDESRATSFAISQDDSQFVVTYANDLIKKYSLANNEATLDRQFRGTHNAPVLITRFSPDSSRLATGSADFSVKMWDLKKQFCTHNLKGKSVVSAMCFIGNDRLLVGYTEGDVKLFDLENKGIQPTEWKIHTSHISTILPLTLPGNAPGAVIVSRDRTYSILNVETKEKLKVIPIFEPVEDAVFLRNPQNLLTVGEEGVLKVWDIWSGRMLKKKAIIGKRIDTVLYREATGQILCVTCDQNLLFVDENTLTMTKQLSGFNDEIFASTFLSEKSNCLVVATNSPEIRIYDMNSWSCHLLQGHEESVLSVDSPPWDEFLFASSSKDNSIIVWRLRDPSMKLEEEEKDAEFEAPIKVAKVAVATGHTNSVAAVQFSKHKDKPFILSVSDDGTLKLWPIQKILTHFGGESLKLSASFTIVAHHKLINCVEVSPNDKICITGSMDKTAKLWHIDKDTMNLGIAGTLSGHKKGVWLAKFAPNSQNVATCSGDSTIKIFSLLDKTCLMTLSGHDFAILALHFVRNGNKLLSADSGGLMKVWNLETGVCDQTIEAHEDKVWHIELIERARKDDEYVTVGADGKIIVWKDVSEEVQLEEARKRAERAANQQTLANFMDQEKYEDALMFALDLAQPFHCLTVINHLTHRGETEKLGKVLKSLSSSQLSMLMDFTAQWNTNTRTYNASQQVIHYMLKTYHPDDLLKLPGINRILQALIPYTNRHYERLSKLKSDAAYLNYVYSRMRLD</sequence>
<reference evidence="8" key="1">
    <citation type="submission" date="2022-11" db="UniProtKB">
        <authorList>
            <consortium name="WormBaseParasite"/>
        </authorList>
    </citation>
    <scope>IDENTIFICATION</scope>
</reference>
<dbReference type="WBParaSite" id="ACRNAN_scaffold79.g25091.t1">
    <property type="protein sequence ID" value="ACRNAN_scaffold79.g25091.t1"/>
    <property type="gene ID" value="ACRNAN_scaffold79.g25091"/>
</dbReference>
<proteinExistence type="predicted"/>
<name>A0A914EGC2_9BILA</name>
<dbReference type="Pfam" id="PF00400">
    <property type="entry name" value="WD40"/>
    <property type="match status" value="7"/>
</dbReference>
<dbReference type="SUPFAM" id="SSF50978">
    <property type="entry name" value="WD40 repeat-like"/>
    <property type="match status" value="2"/>
</dbReference>
<feature type="repeat" description="WD" evidence="5">
    <location>
        <begin position="516"/>
        <end position="557"/>
    </location>
</feature>
<feature type="domain" description="U3 small nucleolar RNA-associated protein 13 C-terminal" evidence="6">
    <location>
        <begin position="656"/>
        <end position="789"/>
    </location>
</feature>